<name>A0A1H1FJ30_9MICC</name>
<reference evidence="2 3" key="1">
    <citation type="submission" date="2016-10" db="EMBL/GenBank/DDBJ databases">
        <authorList>
            <person name="de Groot N.N."/>
        </authorList>
    </citation>
    <scope>NUCLEOTIDE SEQUENCE [LARGE SCALE GENOMIC DNA]</scope>
    <source>
        <strain evidence="2 3">DSM 20117</strain>
    </source>
</reference>
<dbReference type="STRING" id="37928.SAMN04489742_3473"/>
<keyword evidence="1" id="KW-0812">Transmembrane</keyword>
<evidence type="ECO:0000313" key="3">
    <source>
        <dbReference type="Proteomes" id="UP000181917"/>
    </source>
</evidence>
<evidence type="ECO:0000256" key="1">
    <source>
        <dbReference type="SAM" id="Phobius"/>
    </source>
</evidence>
<dbReference type="KEGG" id="acry:AC20117_00125"/>
<proteinExistence type="predicted"/>
<accession>A0A1H1FJ30</accession>
<dbReference type="AlphaFoldDB" id="A0A1H1FJ30"/>
<keyword evidence="3" id="KW-1185">Reference proteome</keyword>
<dbReference type="Proteomes" id="UP000181917">
    <property type="component" value="Unassembled WGS sequence"/>
</dbReference>
<protein>
    <submittedName>
        <fullName evidence="2">Uncharacterized protein</fullName>
    </submittedName>
</protein>
<sequence>MNKYSFTLKAAVLLSIMLAQLAGRFRTVVSGEDPERGDVPGWVMITLMSAVLVAGILAIAKPALEGLFNDAMGRVSQPEPEPLR</sequence>
<keyword evidence="1" id="KW-1133">Transmembrane helix</keyword>
<gene>
    <name evidence="2" type="ORF">SAMN04489742_3473</name>
</gene>
<dbReference type="KEGG" id="acry:AC20117_22000"/>
<dbReference type="OrthoDB" id="5196884at2"/>
<dbReference type="EMBL" id="FNKH01000002">
    <property type="protein sequence ID" value="SDR00808.1"/>
    <property type="molecule type" value="Genomic_DNA"/>
</dbReference>
<organism evidence="2 3">
    <name type="scientific">Crystallibacter crystallopoietes</name>
    <dbReference type="NCBI Taxonomy" id="37928"/>
    <lineage>
        <taxon>Bacteria</taxon>
        <taxon>Bacillati</taxon>
        <taxon>Actinomycetota</taxon>
        <taxon>Actinomycetes</taxon>
        <taxon>Micrococcales</taxon>
        <taxon>Micrococcaceae</taxon>
        <taxon>Crystallibacter</taxon>
    </lineage>
</organism>
<keyword evidence="1" id="KW-0472">Membrane</keyword>
<evidence type="ECO:0000313" key="2">
    <source>
        <dbReference type="EMBL" id="SDR00808.1"/>
    </source>
</evidence>
<feature type="transmembrane region" description="Helical" evidence="1">
    <location>
        <begin position="41"/>
        <end position="60"/>
    </location>
</feature>